<evidence type="ECO:0000259" key="9">
    <source>
        <dbReference type="Pfam" id="PF02770"/>
    </source>
</evidence>
<evidence type="ECO:0000256" key="6">
    <source>
        <dbReference type="ARBA" id="ARBA00052546"/>
    </source>
</evidence>
<dbReference type="CDD" id="cd01158">
    <property type="entry name" value="SCAD_SBCAD"/>
    <property type="match status" value="1"/>
</dbReference>
<dbReference type="Pfam" id="PF00441">
    <property type="entry name" value="Acyl-CoA_dh_1"/>
    <property type="match status" value="1"/>
</dbReference>
<proteinExistence type="inferred from homology"/>
<comment type="cofactor">
    <cofactor evidence="1 7">
        <name>FAD</name>
        <dbReference type="ChEBI" id="CHEBI:57692"/>
    </cofactor>
</comment>
<feature type="domain" description="Acyl-CoA oxidase/dehydrogenase middle" evidence="9">
    <location>
        <begin position="122"/>
        <end position="218"/>
    </location>
</feature>
<name>A0AA42BUA6_9BACI</name>
<evidence type="ECO:0000313" key="11">
    <source>
        <dbReference type="EMBL" id="MCP8970348.1"/>
    </source>
</evidence>
<evidence type="ECO:0000259" key="10">
    <source>
        <dbReference type="Pfam" id="PF02771"/>
    </source>
</evidence>
<evidence type="ECO:0000256" key="5">
    <source>
        <dbReference type="ARBA" id="ARBA00023002"/>
    </source>
</evidence>
<dbReference type="InterPro" id="IPR013786">
    <property type="entry name" value="AcylCoA_DH/ox_N"/>
</dbReference>
<dbReference type="InterPro" id="IPR006091">
    <property type="entry name" value="Acyl-CoA_Oxase/DH_mid-dom"/>
</dbReference>
<dbReference type="PROSITE" id="PS00073">
    <property type="entry name" value="ACYL_COA_DH_2"/>
    <property type="match status" value="1"/>
</dbReference>
<keyword evidence="12" id="KW-1185">Reference proteome</keyword>
<dbReference type="PANTHER" id="PTHR43884">
    <property type="entry name" value="ACYL-COA DEHYDROGENASE"/>
    <property type="match status" value="1"/>
</dbReference>
<dbReference type="Gene3D" id="2.40.110.10">
    <property type="entry name" value="Butyryl-CoA Dehydrogenase, subunit A, domain 2"/>
    <property type="match status" value="1"/>
</dbReference>
<evidence type="ECO:0000256" key="4">
    <source>
        <dbReference type="ARBA" id="ARBA00022827"/>
    </source>
</evidence>
<feature type="domain" description="Acyl-CoA dehydrogenase/oxidase N-terminal" evidence="10">
    <location>
        <begin position="6"/>
        <end position="118"/>
    </location>
</feature>
<comment type="catalytic activity">
    <reaction evidence="6">
        <text>a 2,3-saturated acyl-CoA + A = a 2,3-dehydroacyl-CoA + AH2</text>
        <dbReference type="Rhea" id="RHEA:48608"/>
        <dbReference type="ChEBI" id="CHEBI:13193"/>
        <dbReference type="ChEBI" id="CHEBI:17499"/>
        <dbReference type="ChEBI" id="CHEBI:60015"/>
        <dbReference type="ChEBI" id="CHEBI:65111"/>
    </reaction>
</comment>
<reference evidence="11" key="1">
    <citation type="submission" date="2022-07" db="EMBL/GenBank/DDBJ databases">
        <authorList>
            <person name="Li W.-J."/>
            <person name="Deng Q.-Q."/>
        </authorList>
    </citation>
    <scope>NUCLEOTIDE SEQUENCE</scope>
    <source>
        <strain evidence="11">SYSU M60031</strain>
    </source>
</reference>
<evidence type="ECO:0000256" key="7">
    <source>
        <dbReference type="RuleBase" id="RU362125"/>
    </source>
</evidence>
<dbReference type="FunFam" id="2.40.110.10:FF:000009">
    <property type="entry name" value="Acyl-CoA dehydrogenase"/>
    <property type="match status" value="1"/>
</dbReference>
<evidence type="ECO:0000256" key="2">
    <source>
        <dbReference type="ARBA" id="ARBA00009347"/>
    </source>
</evidence>
<keyword evidence="4 7" id="KW-0274">FAD</keyword>
<dbReference type="FunFam" id="1.10.540.10:FF:000002">
    <property type="entry name" value="Acyl-CoA dehydrogenase FadE19"/>
    <property type="match status" value="1"/>
</dbReference>
<comment type="similarity">
    <text evidence="2 7">Belongs to the acyl-CoA dehydrogenase family.</text>
</comment>
<dbReference type="Pfam" id="PF02770">
    <property type="entry name" value="Acyl-CoA_dh_M"/>
    <property type="match status" value="1"/>
</dbReference>
<evidence type="ECO:0000256" key="1">
    <source>
        <dbReference type="ARBA" id="ARBA00001974"/>
    </source>
</evidence>
<organism evidence="11 12">
    <name type="scientific">Ectobacillus ponti</name>
    <dbReference type="NCBI Taxonomy" id="2961894"/>
    <lineage>
        <taxon>Bacteria</taxon>
        <taxon>Bacillati</taxon>
        <taxon>Bacillota</taxon>
        <taxon>Bacilli</taxon>
        <taxon>Bacillales</taxon>
        <taxon>Bacillaceae</taxon>
        <taxon>Ectobacillus</taxon>
    </lineage>
</organism>
<dbReference type="Pfam" id="PF02771">
    <property type="entry name" value="Acyl-CoA_dh_N"/>
    <property type="match status" value="1"/>
</dbReference>
<keyword evidence="5 7" id="KW-0560">Oxidoreductase</keyword>
<dbReference type="PANTHER" id="PTHR43884:SF12">
    <property type="entry name" value="ISOVALERYL-COA DEHYDROGENASE, MITOCHONDRIAL-RELATED"/>
    <property type="match status" value="1"/>
</dbReference>
<dbReference type="SUPFAM" id="SSF56645">
    <property type="entry name" value="Acyl-CoA dehydrogenase NM domain-like"/>
    <property type="match status" value="1"/>
</dbReference>
<sequence>MEFTLTREKQMIKDMVRDFAEKEIAPHAVYYDRTGEFPYDTFQKMGELGLLGIPFPEEYGGSGGDTLSYALAVEEIGRACGGTGLSYAATISLGASPIYYFGTEEQKRKYLVPMASGKTLGAFGLTEPNAGSDAGGTQTKAVIDGDEYVINGEKCWITNAEYAKTIIVTAVNGVDERGKKKISAFIVPTDSDGLTISSPYDKMGVRASNTCEIILENVRVPKENILGDADKGFSQFLYTLDGGRISIAALAVGIAQAAFERALAYSKERKQFGKSISSFQAIQFKLADMATEIELARNLVHKAAWLKDNSKPFGKEAAMAKLFASEMASRTANQAVQIHGGYGYMKEYEVERYVRDAKLLEIGEGTSEIQRLVISRHLGCR</sequence>
<dbReference type="InterPro" id="IPR006089">
    <property type="entry name" value="Acyl-CoA_DH_CS"/>
</dbReference>
<accession>A0AA42BUA6</accession>
<dbReference type="Gene3D" id="1.10.540.10">
    <property type="entry name" value="Acyl-CoA dehydrogenase/oxidase, N-terminal domain"/>
    <property type="match status" value="1"/>
</dbReference>
<gene>
    <name evidence="11" type="ORF">NK662_17645</name>
</gene>
<dbReference type="InterPro" id="IPR036250">
    <property type="entry name" value="AcylCo_DH-like_C"/>
</dbReference>
<dbReference type="Gene3D" id="1.20.140.10">
    <property type="entry name" value="Butyryl-CoA Dehydrogenase, subunit A, domain 3"/>
    <property type="match status" value="1"/>
</dbReference>
<dbReference type="PROSITE" id="PS00072">
    <property type="entry name" value="ACYL_COA_DH_1"/>
    <property type="match status" value="1"/>
</dbReference>
<dbReference type="InterPro" id="IPR046373">
    <property type="entry name" value="Acyl-CoA_Oxase/DH_mid-dom_sf"/>
</dbReference>
<feature type="domain" description="Acyl-CoA dehydrogenase/oxidase C-terminal" evidence="8">
    <location>
        <begin position="230"/>
        <end position="378"/>
    </location>
</feature>
<dbReference type="InterPro" id="IPR009075">
    <property type="entry name" value="AcylCo_DH/oxidase_C"/>
</dbReference>
<evidence type="ECO:0000259" key="8">
    <source>
        <dbReference type="Pfam" id="PF00441"/>
    </source>
</evidence>
<dbReference type="PIRSF" id="PIRSF016578">
    <property type="entry name" value="HsaA"/>
    <property type="match status" value="1"/>
</dbReference>
<protein>
    <submittedName>
        <fullName evidence="11">Acyl-CoA dehydrogenase</fullName>
    </submittedName>
</protein>
<dbReference type="GO" id="GO:0050660">
    <property type="term" value="F:flavin adenine dinucleotide binding"/>
    <property type="evidence" value="ECO:0007669"/>
    <property type="project" value="InterPro"/>
</dbReference>
<dbReference type="FunFam" id="1.20.140.10:FF:000004">
    <property type="entry name" value="Acyl-CoA dehydrogenase FadE25"/>
    <property type="match status" value="1"/>
</dbReference>
<evidence type="ECO:0000256" key="3">
    <source>
        <dbReference type="ARBA" id="ARBA00022630"/>
    </source>
</evidence>
<dbReference type="InterPro" id="IPR037069">
    <property type="entry name" value="AcylCoA_DH/ox_N_sf"/>
</dbReference>
<dbReference type="SUPFAM" id="SSF47203">
    <property type="entry name" value="Acyl-CoA dehydrogenase C-terminal domain-like"/>
    <property type="match status" value="1"/>
</dbReference>
<comment type="caution">
    <text evidence="11">The sequence shown here is derived from an EMBL/GenBank/DDBJ whole genome shotgun (WGS) entry which is preliminary data.</text>
</comment>
<dbReference type="RefSeq" id="WP_254760269.1">
    <property type="nucleotide sequence ID" value="NZ_JANCLT010000011.1"/>
</dbReference>
<dbReference type="InterPro" id="IPR009100">
    <property type="entry name" value="AcylCoA_DH/oxidase_NM_dom_sf"/>
</dbReference>
<dbReference type="Proteomes" id="UP001156102">
    <property type="component" value="Unassembled WGS sequence"/>
</dbReference>
<keyword evidence="3 7" id="KW-0285">Flavoprotein</keyword>
<dbReference type="GO" id="GO:0003995">
    <property type="term" value="F:acyl-CoA dehydrogenase activity"/>
    <property type="evidence" value="ECO:0007669"/>
    <property type="project" value="InterPro"/>
</dbReference>
<dbReference type="AlphaFoldDB" id="A0AA42BUA6"/>
<evidence type="ECO:0000313" key="12">
    <source>
        <dbReference type="Proteomes" id="UP001156102"/>
    </source>
</evidence>
<dbReference type="EMBL" id="JANCLT010000011">
    <property type="protein sequence ID" value="MCP8970348.1"/>
    <property type="molecule type" value="Genomic_DNA"/>
</dbReference>